<gene>
    <name evidence="5" type="ORF">AYR53_07925</name>
</gene>
<dbReference type="NCBIfam" id="TIGR00093">
    <property type="entry name" value="pseudouridine synthase"/>
    <property type="match status" value="1"/>
</dbReference>
<dbReference type="EMBL" id="CP014873">
    <property type="protein sequence ID" value="ANK62685.1"/>
    <property type="molecule type" value="Genomic_DNA"/>
</dbReference>
<accession>A0A192H2U4</accession>
<dbReference type="Proteomes" id="UP000078582">
    <property type="component" value="Chromosome"/>
</dbReference>
<dbReference type="CDD" id="cd02553">
    <property type="entry name" value="PseudoU_synth_RsuA"/>
    <property type="match status" value="1"/>
</dbReference>
<dbReference type="Gene3D" id="3.10.290.10">
    <property type="entry name" value="RNA-binding S4 domain"/>
    <property type="match status" value="1"/>
</dbReference>
<evidence type="ECO:0000313" key="5">
    <source>
        <dbReference type="EMBL" id="ANK62685.1"/>
    </source>
</evidence>
<dbReference type="SUPFAM" id="SSF55120">
    <property type="entry name" value="Pseudouridine synthase"/>
    <property type="match status" value="1"/>
</dbReference>
<dbReference type="STRING" id="375175.AYR53_07925"/>
<sequence length="243" mass="26774">MRIDRFITVTAMGSRKEAHQWLKQGRLTVNGQSVKLAKQQVEPGQDSIALDGEVINYAPLSYYLLNKPAGVLSATKDSRTKTVMALLSTADFRADLFPVGRLDKDTTGLLLLTNDGQLAHQLLSPKKQVTKLYQAQIDGLVTAADVARFAEGVITQHGTKFKPAKLQIMGLDLTKKQSVIQVQVLEGQFHEVKRLFQSIEKPVLKLRRLAMGPLTLPEGLPVGQYRPLTTMELTALKNSSKGV</sequence>
<dbReference type="InterPro" id="IPR042092">
    <property type="entry name" value="PsdUridine_s_RsuA/RluB/E/F_cat"/>
</dbReference>
<dbReference type="Pfam" id="PF00849">
    <property type="entry name" value="PseudoU_synth_2"/>
    <property type="match status" value="1"/>
</dbReference>
<dbReference type="InterPro" id="IPR050343">
    <property type="entry name" value="RsuA_PseudoU_synthase"/>
</dbReference>
<dbReference type="CDD" id="cd00165">
    <property type="entry name" value="S4"/>
    <property type="match status" value="1"/>
</dbReference>
<dbReference type="InterPro" id="IPR020103">
    <property type="entry name" value="PsdUridine_synth_cat_dom_sf"/>
</dbReference>
<dbReference type="EC" id="5.4.99.-" evidence="4"/>
<evidence type="ECO:0000256" key="4">
    <source>
        <dbReference type="RuleBase" id="RU003887"/>
    </source>
</evidence>
<dbReference type="InterPro" id="IPR018496">
    <property type="entry name" value="PsdUridine_synth_RsuA/RluB_CS"/>
</dbReference>
<keyword evidence="6" id="KW-1185">Reference proteome</keyword>
<dbReference type="PROSITE" id="PS01149">
    <property type="entry name" value="PSI_RSU"/>
    <property type="match status" value="1"/>
</dbReference>
<dbReference type="PANTHER" id="PTHR47683">
    <property type="entry name" value="PSEUDOURIDINE SYNTHASE FAMILY PROTEIN-RELATED"/>
    <property type="match status" value="1"/>
</dbReference>
<dbReference type="Gene3D" id="3.30.70.1560">
    <property type="entry name" value="Alpha-L RNA-binding motif"/>
    <property type="match status" value="1"/>
</dbReference>
<dbReference type="RefSeq" id="WP_068223560.1">
    <property type="nucleotide sequence ID" value="NZ_CP014623.1"/>
</dbReference>
<name>A0A192H2U4_9LACO</name>
<dbReference type="KEGG" id="lbt:AYR52_02805"/>
<dbReference type="OrthoDB" id="9807213at2"/>
<keyword evidence="3 4" id="KW-0413">Isomerase</keyword>
<protein>
    <recommendedName>
        <fullName evidence="4">Pseudouridine synthase</fullName>
        <ecNumber evidence="4">5.4.99.-</ecNumber>
    </recommendedName>
</protein>
<evidence type="ECO:0000256" key="1">
    <source>
        <dbReference type="ARBA" id="ARBA00008348"/>
    </source>
</evidence>
<dbReference type="AlphaFoldDB" id="A0A192H2U4"/>
<dbReference type="GO" id="GO:0003723">
    <property type="term" value="F:RNA binding"/>
    <property type="evidence" value="ECO:0007669"/>
    <property type="project" value="UniProtKB-KW"/>
</dbReference>
<reference evidence="5 6" key="1">
    <citation type="submission" date="2016-03" db="EMBL/GenBank/DDBJ databases">
        <title>Pediococcus and Lactobacillus from brewery environment - whole genome sequencing and assembly.</title>
        <authorList>
            <person name="Behr J."/>
            <person name="Geissler A.J."/>
            <person name="Vogel R.F."/>
        </authorList>
    </citation>
    <scope>NUCLEOTIDE SEQUENCE [LARGE SCALE GENOMIC DNA]</scope>
    <source>
        <strain evidence="5 6">TMW 1.1989</strain>
    </source>
</reference>
<dbReference type="GO" id="GO:0120159">
    <property type="term" value="F:rRNA pseudouridine synthase activity"/>
    <property type="evidence" value="ECO:0007669"/>
    <property type="project" value="UniProtKB-ARBA"/>
</dbReference>
<dbReference type="InterPro" id="IPR036986">
    <property type="entry name" value="S4_RNA-bd_sf"/>
</dbReference>
<dbReference type="PROSITE" id="PS50889">
    <property type="entry name" value="S4"/>
    <property type="match status" value="1"/>
</dbReference>
<keyword evidence="2" id="KW-0694">RNA-binding</keyword>
<evidence type="ECO:0000256" key="2">
    <source>
        <dbReference type="ARBA" id="ARBA00022884"/>
    </source>
</evidence>
<dbReference type="GeneID" id="42982181"/>
<evidence type="ECO:0000256" key="3">
    <source>
        <dbReference type="ARBA" id="ARBA00023235"/>
    </source>
</evidence>
<dbReference type="SUPFAM" id="SSF55174">
    <property type="entry name" value="Alpha-L RNA-binding motif"/>
    <property type="match status" value="1"/>
</dbReference>
<comment type="similarity">
    <text evidence="1 4">Belongs to the pseudouridine synthase RsuA family.</text>
</comment>
<dbReference type="InterPro" id="IPR020094">
    <property type="entry name" value="TruA/RsuA/RluB/E/F_N"/>
</dbReference>
<organism evidence="5 6">
    <name type="scientific">Loigolactobacillus backii</name>
    <dbReference type="NCBI Taxonomy" id="375175"/>
    <lineage>
        <taxon>Bacteria</taxon>
        <taxon>Bacillati</taxon>
        <taxon>Bacillota</taxon>
        <taxon>Bacilli</taxon>
        <taxon>Lactobacillales</taxon>
        <taxon>Lactobacillaceae</taxon>
        <taxon>Loigolactobacillus</taxon>
    </lineage>
</organism>
<dbReference type="Gene3D" id="3.30.70.580">
    <property type="entry name" value="Pseudouridine synthase I, catalytic domain, N-terminal subdomain"/>
    <property type="match status" value="1"/>
</dbReference>
<dbReference type="GO" id="GO:0000455">
    <property type="term" value="P:enzyme-directed rRNA pseudouridine synthesis"/>
    <property type="evidence" value="ECO:0007669"/>
    <property type="project" value="UniProtKB-ARBA"/>
</dbReference>
<dbReference type="SMART" id="SM00363">
    <property type="entry name" value="S4"/>
    <property type="match status" value="1"/>
</dbReference>
<dbReference type="InterPro" id="IPR002942">
    <property type="entry name" value="S4_RNA-bd"/>
</dbReference>
<dbReference type="PANTHER" id="PTHR47683:SF4">
    <property type="entry name" value="PSEUDOURIDINE SYNTHASE"/>
    <property type="match status" value="1"/>
</dbReference>
<dbReference type="InterPro" id="IPR006145">
    <property type="entry name" value="PsdUridine_synth_RsuA/RluA"/>
</dbReference>
<proteinExistence type="inferred from homology"/>
<dbReference type="Pfam" id="PF01479">
    <property type="entry name" value="S4"/>
    <property type="match status" value="1"/>
</dbReference>
<dbReference type="InterPro" id="IPR000748">
    <property type="entry name" value="PsdUridine_synth_RsuA/RluB/E/F"/>
</dbReference>
<evidence type="ECO:0000313" key="6">
    <source>
        <dbReference type="Proteomes" id="UP000078582"/>
    </source>
</evidence>